<dbReference type="RefSeq" id="WP_084394498.1">
    <property type="nucleotide sequence ID" value="NZ_BMKF01000001.1"/>
</dbReference>
<accession>A0ABQ1JG57</accession>
<dbReference type="Gene3D" id="1.25.40.10">
    <property type="entry name" value="Tetratricopeptide repeat domain"/>
    <property type="match status" value="1"/>
</dbReference>
<evidence type="ECO:0000313" key="3">
    <source>
        <dbReference type="Proteomes" id="UP000628854"/>
    </source>
</evidence>
<feature type="chain" id="PRO_5045394031" description="Tetratricopeptide repeat protein" evidence="1">
    <location>
        <begin position="21"/>
        <end position="250"/>
    </location>
</feature>
<dbReference type="SUPFAM" id="SSF48452">
    <property type="entry name" value="TPR-like"/>
    <property type="match status" value="1"/>
</dbReference>
<evidence type="ECO:0000256" key="1">
    <source>
        <dbReference type="SAM" id="SignalP"/>
    </source>
</evidence>
<name>A0ABQ1JG57_9PROT</name>
<keyword evidence="1" id="KW-0732">Signal</keyword>
<gene>
    <name evidence="2" type="ORF">GCM10011503_12860</name>
</gene>
<dbReference type="EMBL" id="BMKF01000001">
    <property type="protein sequence ID" value="GGB65479.1"/>
    <property type="molecule type" value="Genomic_DNA"/>
</dbReference>
<organism evidence="2 3">
    <name type="scientific">Henriciella pelagia</name>
    <dbReference type="NCBI Taxonomy" id="1977912"/>
    <lineage>
        <taxon>Bacteria</taxon>
        <taxon>Pseudomonadati</taxon>
        <taxon>Pseudomonadota</taxon>
        <taxon>Alphaproteobacteria</taxon>
        <taxon>Hyphomonadales</taxon>
        <taxon>Hyphomonadaceae</taxon>
        <taxon>Henriciella</taxon>
    </lineage>
</organism>
<dbReference type="Proteomes" id="UP000628854">
    <property type="component" value="Unassembled WGS sequence"/>
</dbReference>
<proteinExistence type="predicted"/>
<comment type="caution">
    <text evidence="2">The sequence shown here is derived from an EMBL/GenBank/DDBJ whole genome shotgun (WGS) entry which is preliminary data.</text>
</comment>
<evidence type="ECO:0000313" key="2">
    <source>
        <dbReference type="EMBL" id="GGB65479.1"/>
    </source>
</evidence>
<protein>
    <recommendedName>
        <fullName evidence="4">Tetratricopeptide repeat protein</fullName>
    </recommendedName>
</protein>
<reference evidence="3" key="1">
    <citation type="journal article" date="2019" name="Int. J. Syst. Evol. Microbiol.">
        <title>The Global Catalogue of Microorganisms (GCM) 10K type strain sequencing project: providing services to taxonomists for standard genome sequencing and annotation.</title>
        <authorList>
            <consortium name="The Broad Institute Genomics Platform"/>
            <consortium name="The Broad Institute Genome Sequencing Center for Infectious Disease"/>
            <person name="Wu L."/>
            <person name="Ma J."/>
        </authorList>
    </citation>
    <scope>NUCLEOTIDE SEQUENCE [LARGE SCALE GENOMIC DNA]</scope>
    <source>
        <strain evidence="3">CGMCC 1.15928</strain>
    </source>
</reference>
<dbReference type="InterPro" id="IPR011990">
    <property type="entry name" value="TPR-like_helical_dom_sf"/>
</dbReference>
<evidence type="ECO:0008006" key="4">
    <source>
        <dbReference type="Google" id="ProtNLM"/>
    </source>
</evidence>
<feature type="signal peptide" evidence="1">
    <location>
        <begin position="1"/>
        <end position="20"/>
    </location>
</feature>
<sequence length="250" mass="26582">MKLVAGLIAVLLMSASPACADGIADAFDAGRFAEAAALARAEGGADNLAIAARALLAETMVSGRVDKAKIEEAEGLAKQALALEPDHGDARLQLAIALSMLARDMSRGEALDSGHASQARDLVQAVLEDEPDNAYAHGFMAVWNVEVVRRGGSMGSAFMGASMRKARDHYRAALVHGGVDPSFDWQYARALAAHNARKYRKEIEACLSRAAAAAPKTALSSVMQARARDFEAYMTTHSRRDIERMAASLL</sequence>
<keyword evidence="3" id="KW-1185">Reference proteome</keyword>